<dbReference type="OrthoDB" id="9999940at2759"/>
<feature type="region of interest" description="Disordered" evidence="10">
    <location>
        <begin position="428"/>
        <end position="629"/>
    </location>
</feature>
<evidence type="ECO:0000313" key="11">
    <source>
        <dbReference type="EMBL" id="KAG9280323.1"/>
    </source>
</evidence>
<evidence type="ECO:0000256" key="10">
    <source>
        <dbReference type="SAM" id="MobiDB-lite"/>
    </source>
</evidence>
<feature type="compositionally biased region" description="Basic and acidic residues" evidence="10">
    <location>
        <begin position="608"/>
        <end position="623"/>
    </location>
</feature>
<reference evidence="11 12" key="1">
    <citation type="submission" date="2021-07" db="EMBL/GenBank/DDBJ databases">
        <authorList>
            <person name="Imarazene B."/>
            <person name="Zahm M."/>
            <person name="Klopp C."/>
            <person name="Cabau C."/>
            <person name="Beille S."/>
            <person name="Jouanno E."/>
            <person name="Castinel A."/>
            <person name="Lluch J."/>
            <person name="Gil L."/>
            <person name="Kuchtly C."/>
            <person name="Lopez Roques C."/>
            <person name="Donnadieu C."/>
            <person name="Parrinello H."/>
            <person name="Journot L."/>
            <person name="Du K."/>
            <person name="Schartl M."/>
            <person name="Retaux S."/>
            <person name="Guiguen Y."/>
        </authorList>
    </citation>
    <scope>NUCLEOTIDE SEQUENCE [LARGE SCALE GENOMIC DNA]</scope>
    <source>
        <strain evidence="11">Pach_M1</strain>
        <tissue evidence="11">Testis</tissue>
    </source>
</reference>
<dbReference type="GO" id="GO:0005634">
    <property type="term" value="C:nucleus"/>
    <property type="evidence" value="ECO:0007669"/>
    <property type="project" value="UniProtKB-SubCell"/>
</dbReference>
<feature type="region of interest" description="Disordered" evidence="10">
    <location>
        <begin position="14"/>
        <end position="149"/>
    </location>
</feature>
<feature type="region of interest" description="Disordered" evidence="10">
    <location>
        <begin position="240"/>
        <end position="314"/>
    </location>
</feature>
<protein>
    <recommendedName>
        <fullName evidence="4">Nuclear protein MDM1</fullName>
    </recommendedName>
</protein>
<keyword evidence="8" id="KW-0539">Nucleus</keyword>
<keyword evidence="5" id="KW-0963">Cytoplasm</keyword>
<sequence length="718" mass="81355">MTVRFKGITEYQNKYKARARRVKSAPPQRRMRLAGVRSDQLGISREPQFQSKRRVPFYPPQVSSSLQWRDSAGSLRQQEIARPGSPPASVHVTRTSSPEKVETPLAPRTSKPQRAKKTSQHVESVSCSQVRSPSADQQEQEHPSNGLNYALRKKAGLRTARQRNGRQSSEYQRQFLWKTPANESPLLAAQQALYHIFTAHNNSLLLRELRIQFYIMLYTSNRSIPPFKFNPVEIETEYKRNFKGSPPHRPPRLRRDVELNELPENISSDKQEREKKREQRLSRKPRSREDSHPEPQPVQQEVISSQKDSSPKVLRKVKTEYTSNFRSPLQYRYKDGAWIRSRVSGEEGHEWYHEVQDLRAKADAYRKRAWGTHFSRQHLSQVISEQNCLWEASSASSSSTLTEQDSHSHSSPTIEALDLARVDSVRGSCSPGASVSLSTSRRSSFEGVGLSDGPTLPLQRKQAWDEEERPYVNGVSEIKPLREEPPVQQAEESDEEEDTNEHLEDKGEKCSVEEGRLPTPKLKTIRTVQRTHHDRTTPTIGGVVLVSPPKTKNSSRTARRSEAPLGKVHSPFRHLSHGSPPRAHSKAENGSLPRSSPAAGLATIDPLPLRDDTWARDSPEPKPVRTPQRRTLSATLIATSSPRANRIQGTLRNPEFQHNGNLGLHRPDQFVFLSSDSGVSDNDDRMSQISSRSAASCSMASEVLDRAQRRKEDFWGKT</sequence>
<dbReference type="GO" id="GO:0005814">
    <property type="term" value="C:centriole"/>
    <property type="evidence" value="ECO:0007669"/>
    <property type="project" value="UniProtKB-SubCell"/>
</dbReference>
<name>A0A8T2M7H9_ASTMX</name>
<evidence type="ECO:0000256" key="5">
    <source>
        <dbReference type="ARBA" id="ARBA00022490"/>
    </source>
</evidence>
<proteinExistence type="inferred from homology"/>
<evidence type="ECO:0000256" key="3">
    <source>
        <dbReference type="ARBA" id="ARBA00010494"/>
    </source>
</evidence>
<evidence type="ECO:0000256" key="7">
    <source>
        <dbReference type="ARBA" id="ARBA00023212"/>
    </source>
</evidence>
<organism evidence="11 12">
    <name type="scientific">Astyanax mexicanus</name>
    <name type="common">Blind cave fish</name>
    <name type="synonym">Astyanax fasciatus mexicanus</name>
    <dbReference type="NCBI Taxonomy" id="7994"/>
    <lineage>
        <taxon>Eukaryota</taxon>
        <taxon>Metazoa</taxon>
        <taxon>Chordata</taxon>
        <taxon>Craniata</taxon>
        <taxon>Vertebrata</taxon>
        <taxon>Euteleostomi</taxon>
        <taxon>Actinopterygii</taxon>
        <taxon>Neopterygii</taxon>
        <taxon>Teleostei</taxon>
        <taxon>Ostariophysi</taxon>
        <taxon>Characiformes</taxon>
        <taxon>Characoidei</taxon>
        <taxon>Acestrorhamphidae</taxon>
        <taxon>Acestrorhamphinae</taxon>
        <taxon>Astyanax</taxon>
    </lineage>
</organism>
<evidence type="ECO:0000313" key="12">
    <source>
        <dbReference type="Proteomes" id="UP000752171"/>
    </source>
</evidence>
<keyword evidence="6" id="KW-0493">Microtubule</keyword>
<feature type="compositionally biased region" description="Polar residues" evidence="10">
    <location>
        <begin position="297"/>
        <end position="308"/>
    </location>
</feature>
<dbReference type="InterPro" id="IPR029136">
    <property type="entry name" value="MDM1"/>
</dbReference>
<keyword evidence="7" id="KW-0206">Cytoskeleton</keyword>
<evidence type="ECO:0000256" key="2">
    <source>
        <dbReference type="ARBA" id="ARBA00004123"/>
    </source>
</evidence>
<evidence type="ECO:0000256" key="9">
    <source>
        <dbReference type="ARBA" id="ARBA00045771"/>
    </source>
</evidence>
<dbReference type="GO" id="GO:0046600">
    <property type="term" value="P:negative regulation of centriole replication"/>
    <property type="evidence" value="ECO:0007669"/>
    <property type="project" value="InterPro"/>
</dbReference>
<comment type="function">
    <text evidence="9">Microtubule-binding protein that negatively regulates centriole duplication. Binds to and stabilizes microtubules.</text>
</comment>
<feature type="compositionally biased region" description="Polar residues" evidence="10">
    <location>
        <begin position="121"/>
        <end position="147"/>
    </location>
</feature>
<evidence type="ECO:0000256" key="8">
    <source>
        <dbReference type="ARBA" id="ARBA00023242"/>
    </source>
</evidence>
<dbReference type="Pfam" id="PF15501">
    <property type="entry name" value="MDM1"/>
    <property type="match status" value="1"/>
</dbReference>
<dbReference type="PANTHER" id="PTHR32078:SF1">
    <property type="entry name" value="NUCLEAR PROTEIN MDM1"/>
    <property type="match status" value="1"/>
</dbReference>
<dbReference type="Proteomes" id="UP000752171">
    <property type="component" value="Unassembled WGS sequence"/>
</dbReference>
<dbReference type="PANTHER" id="PTHR32078">
    <property type="entry name" value="NUCLEAR PROTEIN MDM1"/>
    <property type="match status" value="1"/>
</dbReference>
<comment type="similarity">
    <text evidence="3">Belongs to the MDM1 family.</text>
</comment>
<comment type="caution">
    <text evidence="11">The sequence shown here is derived from an EMBL/GenBank/DDBJ whole genome shotgun (WGS) entry which is preliminary data.</text>
</comment>
<feature type="compositionally biased region" description="Basic and acidic residues" evidence="10">
    <location>
        <begin position="267"/>
        <end position="293"/>
    </location>
</feature>
<comment type="subcellular location">
    <subcellularLocation>
        <location evidence="1">Cytoplasm</location>
        <location evidence="1">Cytoskeleton</location>
        <location evidence="1">Microtubule organizing center</location>
        <location evidence="1">Centrosome</location>
        <location evidence="1">Centriole</location>
    </subcellularLocation>
    <subcellularLocation>
        <location evidence="2">Nucleus</location>
    </subcellularLocation>
</comment>
<dbReference type="GO" id="GO:0008017">
    <property type="term" value="F:microtubule binding"/>
    <property type="evidence" value="ECO:0007669"/>
    <property type="project" value="InterPro"/>
</dbReference>
<feature type="compositionally biased region" description="Basic and acidic residues" evidence="10">
    <location>
        <begin position="500"/>
        <end position="516"/>
    </location>
</feature>
<evidence type="ECO:0000256" key="1">
    <source>
        <dbReference type="ARBA" id="ARBA00004114"/>
    </source>
</evidence>
<accession>A0A8T2M7H9</accession>
<dbReference type="EMBL" id="JAICCE010000002">
    <property type="protein sequence ID" value="KAG9280323.1"/>
    <property type="molecule type" value="Genomic_DNA"/>
</dbReference>
<dbReference type="AlphaFoldDB" id="A0A8T2M7H9"/>
<dbReference type="GO" id="GO:0005874">
    <property type="term" value="C:microtubule"/>
    <property type="evidence" value="ECO:0007669"/>
    <property type="project" value="UniProtKB-KW"/>
</dbReference>
<evidence type="ECO:0000256" key="6">
    <source>
        <dbReference type="ARBA" id="ARBA00022701"/>
    </source>
</evidence>
<gene>
    <name evidence="11" type="primary">MDM1</name>
    <name evidence="11" type="ORF">AMEX_G3015</name>
</gene>
<evidence type="ECO:0000256" key="4">
    <source>
        <dbReference type="ARBA" id="ARBA00013508"/>
    </source>
</evidence>